<dbReference type="RefSeq" id="XP_030369317.1">
    <property type="nucleotide sequence ID" value="XM_030513457.1"/>
</dbReference>
<feature type="transmembrane region" description="Helical" evidence="1">
    <location>
        <begin position="219"/>
        <end position="238"/>
    </location>
</feature>
<reference evidence="4" key="1">
    <citation type="submission" date="2025-08" db="UniProtKB">
        <authorList>
            <consortium name="RefSeq"/>
        </authorList>
    </citation>
    <scope>IDENTIFICATION</scope>
    <source>
        <strain evidence="4">11010-0011.00</strain>
        <tissue evidence="4">Whole body</tissue>
    </source>
</reference>
<evidence type="ECO:0000313" key="3">
    <source>
        <dbReference type="Proteomes" id="UP000504634"/>
    </source>
</evidence>
<evidence type="ECO:0000313" key="4">
    <source>
        <dbReference type="RefSeq" id="XP_030369317.1"/>
    </source>
</evidence>
<keyword evidence="1" id="KW-0472">Membrane</keyword>
<protein>
    <submittedName>
        <fullName evidence="4">Uncharacterized protein LOC115620283</fullName>
    </submittedName>
</protein>
<evidence type="ECO:0000256" key="1">
    <source>
        <dbReference type="SAM" id="Phobius"/>
    </source>
</evidence>
<feature type="chain" id="PRO_5026777603" evidence="2">
    <location>
        <begin position="22"/>
        <end position="264"/>
    </location>
</feature>
<name>A0A6J2T362_DROLE</name>
<gene>
    <name evidence="4" type="primary">LOC115620283</name>
</gene>
<feature type="signal peptide" evidence="2">
    <location>
        <begin position="1"/>
        <end position="21"/>
    </location>
</feature>
<keyword evidence="1" id="KW-1133">Transmembrane helix</keyword>
<keyword evidence="3" id="KW-1185">Reference proteome</keyword>
<proteinExistence type="predicted"/>
<dbReference type="OrthoDB" id="7675048at2759"/>
<accession>A0A6J2T362</accession>
<sequence>MHISYLANMSMLLALTGLGISEWVEIAKSRPKDSPSTYSRTQVQRFAEEISKMDDNTTPSPVWIEYQRERFGMASSNPLLEVKSSAPPKVEVVVTPRVETTSRRHSAQSEDYEEAEAIVETEETEALPASVEQDSDLEAEIQLPTMQGFLKFLKSMQNSWIKKSALSIEKKIKLLKQLRDNLLKAIEDQFSVLWQPTDRKHRRRRGLLDESNLDFPPEAAIMTINCLTFAVFLIKLVLQVVHIIKSKHYNFSGFNVNSEMVRTP</sequence>
<organism evidence="3 4">
    <name type="scientific">Drosophila lebanonensis</name>
    <name type="common">Fruit fly</name>
    <name type="synonym">Scaptodrosophila lebanonensis</name>
    <dbReference type="NCBI Taxonomy" id="7225"/>
    <lineage>
        <taxon>Eukaryota</taxon>
        <taxon>Metazoa</taxon>
        <taxon>Ecdysozoa</taxon>
        <taxon>Arthropoda</taxon>
        <taxon>Hexapoda</taxon>
        <taxon>Insecta</taxon>
        <taxon>Pterygota</taxon>
        <taxon>Neoptera</taxon>
        <taxon>Endopterygota</taxon>
        <taxon>Diptera</taxon>
        <taxon>Brachycera</taxon>
        <taxon>Muscomorpha</taxon>
        <taxon>Ephydroidea</taxon>
        <taxon>Drosophilidae</taxon>
        <taxon>Scaptodrosophila</taxon>
    </lineage>
</organism>
<keyword evidence="2" id="KW-0732">Signal</keyword>
<keyword evidence="1" id="KW-0812">Transmembrane</keyword>
<dbReference type="GeneID" id="115620283"/>
<dbReference type="Proteomes" id="UP000504634">
    <property type="component" value="Unplaced"/>
</dbReference>
<dbReference type="AlphaFoldDB" id="A0A6J2T362"/>
<evidence type="ECO:0000256" key="2">
    <source>
        <dbReference type="SAM" id="SignalP"/>
    </source>
</evidence>